<name>A0A2G9S0Z2_AQUCT</name>
<gene>
    <name evidence="2" type="ORF">AB205_0155560</name>
</gene>
<dbReference type="GO" id="GO:0004197">
    <property type="term" value="F:cysteine-type endopeptidase activity"/>
    <property type="evidence" value="ECO:0007669"/>
    <property type="project" value="TreeGrafter"/>
</dbReference>
<dbReference type="GO" id="GO:0006624">
    <property type="term" value="P:vacuolar protein processing"/>
    <property type="evidence" value="ECO:0007669"/>
    <property type="project" value="TreeGrafter"/>
</dbReference>
<reference evidence="3" key="1">
    <citation type="journal article" date="2017" name="Nat. Commun.">
        <title>The North American bullfrog draft genome provides insight into hormonal regulation of long noncoding RNA.</title>
        <authorList>
            <person name="Hammond S.A."/>
            <person name="Warren R.L."/>
            <person name="Vandervalk B.P."/>
            <person name="Kucuk E."/>
            <person name="Khan H."/>
            <person name="Gibb E.A."/>
            <person name="Pandoh P."/>
            <person name="Kirk H."/>
            <person name="Zhao Y."/>
            <person name="Jones M."/>
            <person name="Mungall A.J."/>
            <person name="Coope R."/>
            <person name="Pleasance S."/>
            <person name="Moore R.A."/>
            <person name="Holt R.A."/>
            <person name="Round J.M."/>
            <person name="Ohora S."/>
            <person name="Walle B.V."/>
            <person name="Veldhoen N."/>
            <person name="Helbing C.C."/>
            <person name="Birol I."/>
        </authorList>
    </citation>
    <scope>NUCLEOTIDE SEQUENCE [LARGE SCALE GENOMIC DNA]</scope>
</reference>
<organism evidence="2 3">
    <name type="scientific">Aquarana catesbeiana</name>
    <name type="common">American bullfrog</name>
    <name type="synonym">Rana catesbeiana</name>
    <dbReference type="NCBI Taxonomy" id="8400"/>
    <lineage>
        <taxon>Eukaryota</taxon>
        <taxon>Metazoa</taxon>
        <taxon>Chordata</taxon>
        <taxon>Craniata</taxon>
        <taxon>Vertebrata</taxon>
        <taxon>Euteleostomi</taxon>
        <taxon>Amphibia</taxon>
        <taxon>Batrachia</taxon>
        <taxon>Anura</taxon>
        <taxon>Neobatrachia</taxon>
        <taxon>Ranoidea</taxon>
        <taxon>Ranidae</taxon>
        <taxon>Aquarana</taxon>
    </lineage>
</organism>
<dbReference type="OrthoDB" id="9909038at2759"/>
<dbReference type="AlphaFoldDB" id="A0A2G9S0Z2"/>
<proteinExistence type="inferred from homology"/>
<dbReference type="InterPro" id="IPR001096">
    <property type="entry name" value="Peptidase_C13"/>
</dbReference>
<evidence type="ECO:0000256" key="1">
    <source>
        <dbReference type="ARBA" id="ARBA00009941"/>
    </source>
</evidence>
<dbReference type="GO" id="GO:0051603">
    <property type="term" value="P:proteolysis involved in protein catabolic process"/>
    <property type="evidence" value="ECO:0007669"/>
    <property type="project" value="TreeGrafter"/>
</dbReference>
<accession>A0A2G9S0Z2</accession>
<dbReference type="GO" id="GO:0005773">
    <property type="term" value="C:vacuole"/>
    <property type="evidence" value="ECO:0007669"/>
    <property type="project" value="GOC"/>
</dbReference>
<protein>
    <submittedName>
        <fullName evidence="2">Uncharacterized protein</fullName>
    </submittedName>
</protein>
<dbReference type="Pfam" id="PF01650">
    <property type="entry name" value="Peptidase_C13"/>
    <property type="match status" value="1"/>
</dbReference>
<comment type="similarity">
    <text evidence="1">Belongs to the peptidase C13 family.</text>
</comment>
<dbReference type="Gene3D" id="3.40.50.1460">
    <property type="match status" value="1"/>
</dbReference>
<sequence>MFRILYDKPQPLTQIQQPSSPLWKEMNINDIKALEDLMELWDEGHIDETEYIEADLLQSGQVAAFPKLVPSPIMSLPKDYNLKSHTFPTLQGNPSVWAFTQQVTNEIRKSKWKGLTQSNLTPAQKEALISLQQEMHLIIKPSDKEGNLIVMENSQYESMVMRLLQNRKWYRKIPESHVNYTVTRYRQLLSSASYQGLINNKMWEFLNVPAPKTPTLYALPKIHKNAINPPGRPIVSGIGRDRDRQHQADVCHAYKIIKKNGIPDEQIVAIMHNNIADNEENPIKGIILNCPNRTNVYVGGLKDYTKGEKEFVTPDNFLAVLRGDAEVWWPSCRGTEQDHSVHV</sequence>
<dbReference type="PANTHER" id="PTHR12000:SF42">
    <property type="entry name" value="LEGUMAIN"/>
    <property type="match status" value="1"/>
</dbReference>
<dbReference type="Proteomes" id="UP000228934">
    <property type="component" value="Unassembled WGS sequence"/>
</dbReference>
<evidence type="ECO:0000313" key="2">
    <source>
        <dbReference type="EMBL" id="PIO33735.1"/>
    </source>
</evidence>
<dbReference type="PRINTS" id="PR00776">
    <property type="entry name" value="HEMOGLOBNASE"/>
</dbReference>
<evidence type="ECO:0000313" key="3">
    <source>
        <dbReference type="Proteomes" id="UP000228934"/>
    </source>
</evidence>
<keyword evidence="3" id="KW-1185">Reference proteome</keyword>
<dbReference type="PANTHER" id="PTHR12000">
    <property type="entry name" value="HEMOGLOBINASE FAMILY MEMBER"/>
    <property type="match status" value="1"/>
</dbReference>
<dbReference type="EMBL" id="KV927813">
    <property type="protein sequence ID" value="PIO33735.1"/>
    <property type="molecule type" value="Genomic_DNA"/>
</dbReference>